<name>A0AAD3Y5U5_NEPGR</name>
<dbReference type="Proteomes" id="UP001279734">
    <property type="component" value="Unassembled WGS sequence"/>
</dbReference>
<comment type="caution">
    <text evidence="1">The sequence shown here is derived from an EMBL/GenBank/DDBJ whole genome shotgun (WGS) entry which is preliminary data.</text>
</comment>
<dbReference type="AlphaFoldDB" id="A0AAD3Y5U5"/>
<evidence type="ECO:0000313" key="2">
    <source>
        <dbReference type="Proteomes" id="UP001279734"/>
    </source>
</evidence>
<sequence>MPQKKLGPSAEDLEQGLLTDIHIDSSKTSNRAMCREISDPSSRPRMKEAGPLPLGQIITNFPTQSLGDIPSATRTSQLPAQFFPTFKATNKPTYPTTRYLVTEPCSSKHQLRAEQREASCSR</sequence>
<organism evidence="1 2">
    <name type="scientific">Nepenthes gracilis</name>
    <name type="common">Slender pitcher plant</name>
    <dbReference type="NCBI Taxonomy" id="150966"/>
    <lineage>
        <taxon>Eukaryota</taxon>
        <taxon>Viridiplantae</taxon>
        <taxon>Streptophyta</taxon>
        <taxon>Embryophyta</taxon>
        <taxon>Tracheophyta</taxon>
        <taxon>Spermatophyta</taxon>
        <taxon>Magnoliopsida</taxon>
        <taxon>eudicotyledons</taxon>
        <taxon>Gunneridae</taxon>
        <taxon>Pentapetalae</taxon>
        <taxon>Caryophyllales</taxon>
        <taxon>Nepenthaceae</taxon>
        <taxon>Nepenthes</taxon>
    </lineage>
</organism>
<dbReference type="EMBL" id="BSYO01000034">
    <property type="protein sequence ID" value="GMH28349.1"/>
    <property type="molecule type" value="Genomic_DNA"/>
</dbReference>
<accession>A0AAD3Y5U5</accession>
<evidence type="ECO:0000313" key="1">
    <source>
        <dbReference type="EMBL" id="GMH28349.1"/>
    </source>
</evidence>
<keyword evidence="2" id="KW-1185">Reference proteome</keyword>
<reference evidence="1" key="1">
    <citation type="submission" date="2023-05" db="EMBL/GenBank/DDBJ databases">
        <title>Nepenthes gracilis genome sequencing.</title>
        <authorList>
            <person name="Fukushima K."/>
        </authorList>
    </citation>
    <scope>NUCLEOTIDE SEQUENCE</scope>
    <source>
        <strain evidence="1">SING2019-196</strain>
    </source>
</reference>
<gene>
    <name evidence="1" type="ORF">Nepgr_030192</name>
</gene>
<proteinExistence type="predicted"/>
<protein>
    <submittedName>
        <fullName evidence="1">Uncharacterized protein</fullName>
    </submittedName>
</protein>